<feature type="transmembrane region" description="Helical" evidence="5">
    <location>
        <begin position="361"/>
        <end position="384"/>
    </location>
</feature>
<keyword evidence="2 5" id="KW-0812">Transmembrane</keyword>
<protein>
    <submittedName>
        <fullName evidence="6">APC family permease</fullName>
    </submittedName>
</protein>
<dbReference type="RefSeq" id="WP_206656796.1">
    <property type="nucleotide sequence ID" value="NZ_CP071182.1"/>
</dbReference>
<evidence type="ECO:0000313" key="6">
    <source>
        <dbReference type="EMBL" id="QSO47445.1"/>
    </source>
</evidence>
<dbReference type="Proteomes" id="UP000663505">
    <property type="component" value="Chromosome"/>
</dbReference>
<evidence type="ECO:0000256" key="2">
    <source>
        <dbReference type="ARBA" id="ARBA00022692"/>
    </source>
</evidence>
<feature type="transmembrane region" description="Helical" evidence="5">
    <location>
        <begin position="85"/>
        <end position="103"/>
    </location>
</feature>
<sequence length="529" mass="57082">MQSQDRKLKRHLSMFDLTLIGIGAAIGSGWLFGVQYAANDAGPAAVLGWAIGALALIFIALVYAELSSMLPAAGGVVRYPDYSHGTILGFLMSIATVVAYSTIPPIEAEAAVQYLAPKTFFNGATGLPNLTGWVIEALLVVVFFLINYYGVKILARINNAVTVFKVVIPLITIVTLLFSVHISNFTSHQFAPFGFHGILTAVATSGIIFSMLGFRQAVDMSAEARNPGRDVPRAIVLELVIVAIIYILVQAVFIGVVPAHNLAGGWGKVSFKGPLVDVSMLLGLTWLAWLMGLSAVVSPLGAGWVYFASTARAVLGFANNGYFFKVFAKVDERTGIPRSAMWLSLILGIIWTGPFPEWNKLVAFASSASVLTYVVGPVSAMVFRRHAPDAKRPVRLGGMPVIALIAFIVGSNIIYWTGWSNVEPLMILEFAALVVFLIFAAFAPKLRADLGRHFKSAIWVLVYMVFMFVVSYFGSFGGTKQLAYPLDIIVVAVGSIGFFFWGIASGRRTASLENAIVEAKESYEQPTSA</sequence>
<feature type="transmembrane region" description="Helical" evidence="5">
    <location>
        <begin position="12"/>
        <end position="32"/>
    </location>
</feature>
<feature type="transmembrane region" description="Helical" evidence="5">
    <location>
        <begin position="194"/>
        <end position="214"/>
    </location>
</feature>
<feature type="transmembrane region" description="Helical" evidence="5">
    <location>
        <begin position="482"/>
        <end position="504"/>
    </location>
</feature>
<dbReference type="PANTHER" id="PTHR47547">
    <property type="match status" value="1"/>
</dbReference>
<proteinExistence type="predicted"/>
<evidence type="ECO:0000256" key="3">
    <source>
        <dbReference type="ARBA" id="ARBA00022989"/>
    </source>
</evidence>
<feature type="transmembrane region" description="Helical" evidence="5">
    <location>
        <begin position="235"/>
        <end position="260"/>
    </location>
</feature>
<dbReference type="PANTHER" id="PTHR47547:SF1">
    <property type="entry name" value="ASPARTATE-PROTON SYMPORTER"/>
    <property type="match status" value="1"/>
</dbReference>
<dbReference type="GO" id="GO:0016020">
    <property type="term" value="C:membrane"/>
    <property type="evidence" value="ECO:0007669"/>
    <property type="project" value="UniProtKB-SubCell"/>
</dbReference>
<organism evidence="6 7">
    <name type="scientific">Alicyclobacillus mengziensis</name>
    <dbReference type="NCBI Taxonomy" id="2931921"/>
    <lineage>
        <taxon>Bacteria</taxon>
        <taxon>Bacillati</taxon>
        <taxon>Bacillota</taxon>
        <taxon>Bacilli</taxon>
        <taxon>Bacillales</taxon>
        <taxon>Alicyclobacillaceae</taxon>
        <taxon>Alicyclobacillus</taxon>
    </lineage>
</organism>
<dbReference type="InterPro" id="IPR002293">
    <property type="entry name" value="AA/rel_permease1"/>
</dbReference>
<accession>A0A9X7VZG5</accession>
<evidence type="ECO:0000256" key="5">
    <source>
        <dbReference type="SAM" id="Phobius"/>
    </source>
</evidence>
<evidence type="ECO:0000313" key="7">
    <source>
        <dbReference type="Proteomes" id="UP000663505"/>
    </source>
</evidence>
<feature type="transmembrane region" description="Helical" evidence="5">
    <location>
        <begin position="280"/>
        <end position="307"/>
    </location>
</feature>
<reference evidence="6 7" key="1">
    <citation type="submission" date="2021-02" db="EMBL/GenBank/DDBJ databases">
        <title>Alicyclobacillus curvatus sp. nov. and Alicyclobacillus mengziensis sp. nov., two acidophilic bacteria isolated from acid mine drainage.</title>
        <authorList>
            <person name="Huang Y."/>
        </authorList>
    </citation>
    <scope>NUCLEOTIDE SEQUENCE [LARGE SCALE GENOMIC DNA]</scope>
    <source>
        <strain evidence="6 7">S30H14</strain>
    </source>
</reference>
<dbReference type="Pfam" id="PF13520">
    <property type="entry name" value="AA_permease_2"/>
    <property type="match status" value="1"/>
</dbReference>
<evidence type="ECO:0000256" key="1">
    <source>
        <dbReference type="ARBA" id="ARBA00004141"/>
    </source>
</evidence>
<dbReference type="InterPro" id="IPR052962">
    <property type="entry name" value="AA_Transporter_AGT"/>
</dbReference>
<gene>
    <name evidence="6" type="ORF">JZ786_24190</name>
</gene>
<keyword evidence="7" id="KW-1185">Reference proteome</keyword>
<feature type="transmembrane region" description="Helical" evidence="5">
    <location>
        <begin position="44"/>
        <end position="64"/>
    </location>
</feature>
<feature type="transmembrane region" description="Helical" evidence="5">
    <location>
        <begin position="456"/>
        <end position="476"/>
    </location>
</feature>
<dbReference type="AlphaFoldDB" id="A0A9X7VZG5"/>
<name>A0A9X7VZG5_9BACL</name>
<dbReference type="GO" id="GO:0022857">
    <property type="term" value="F:transmembrane transporter activity"/>
    <property type="evidence" value="ECO:0007669"/>
    <property type="project" value="InterPro"/>
</dbReference>
<comment type="subcellular location">
    <subcellularLocation>
        <location evidence="1">Membrane</location>
        <topology evidence="1">Multi-pass membrane protein</topology>
    </subcellularLocation>
</comment>
<feature type="transmembrane region" description="Helical" evidence="5">
    <location>
        <begin position="339"/>
        <end position="355"/>
    </location>
</feature>
<feature type="transmembrane region" description="Helical" evidence="5">
    <location>
        <begin position="163"/>
        <end position="182"/>
    </location>
</feature>
<dbReference type="PIRSF" id="PIRSF006060">
    <property type="entry name" value="AA_transporter"/>
    <property type="match status" value="1"/>
</dbReference>
<dbReference type="Gene3D" id="1.20.1740.10">
    <property type="entry name" value="Amino acid/polyamine transporter I"/>
    <property type="match status" value="1"/>
</dbReference>
<feature type="transmembrane region" description="Helical" evidence="5">
    <location>
        <begin position="130"/>
        <end position="151"/>
    </location>
</feature>
<feature type="transmembrane region" description="Helical" evidence="5">
    <location>
        <begin position="425"/>
        <end position="444"/>
    </location>
</feature>
<evidence type="ECO:0000256" key="4">
    <source>
        <dbReference type="ARBA" id="ARBA00023136"/>
    </source>
</evidence>
<keyword evidence="4 5" id="KW-0472">Membrane</keyword>
<feature type="transmembrane region" description="Helical" evidence="5">
    <location>
        <begin position="396"/>
        <end position="419"/>
    </location>
</feature>
<dbReference type="KEGG" id="afx:JZ786_24190"/>
<keyword evidence="3 5" id="KW-1133">Transmembrane helix</keyword>
<dbReference type="EMBL" id="CP071182">
    <property type="protein sequence ID" value="QSO47445.1"/>
    <property type="molecule type" value="Genomic_DNA"/>
</dbReference>